<name>A0ABS8NP98_9XANT</name>
<evidence type="ECO:0000313" key="2">
    <source>
        <dbReference type="Proteomes" id="UP001430396"/>
    </source>
</evidence>
<dbReference type="EMBL" id="JAFFQI010000028">
    <property type="protein sequence ID" value="MCD0264894.1"/>
    <property type="molecule type" value="Genomic_DNA"/>
</dbReference>
<comment type="caution">
    <text evidence="1">The sequence shown here is derived from an EMBL/GenBank/DDBJ whole genome shotgun (WGS) entry which is preliminary data.</text>
</comment>
<gene>
    <name evidence="1" type="ORF">JWH11_00120</name>
</gene>
<dbReference type="Proteomes" id="UP001430396">
    <property type="component" value="Unassembled WGS sequence"/>
</dbReference>
<proteinExistence type="predicted"/>
<reference evidence="1" key="1">
    <citation type="submission" date="2021-02" db="EMBL/GenBank/DDBJ databases">
        <title>Copper resistance gene diversity in local Xanthomonas species at agrochemical polluted sites in Trinidad, Trinidad and Tobago.</title>
        <authorList>
            <person name="Ramnarine S.D.B.J."/>
            <person name="Ramsubhag A."/>
            <person name="Jayaraman J."/>
        </authorList>
    </citation>
    <scope>NUCLEOTIDE SEQUENCE</scope>
    <source>
        <strain evidence="1">CaNP6A</strain>
    </source>
</reference>
<sequence>MGGNIYIRLKYVDSPSGYQGVIYQRVDTNEIVVAHRGTETERELKQDGVYTDGGMVASRHNRQAA</sequence>
<accession>A0ABS8NP98</accession>
<feature type="non-terminal residue" evidence="1">
    <location>
        <position position="65"/>
    </location>
</feature>
<protein>
    <submittedName>
        <fullName evidence="1">Uncharacterized protein</fullName>
    </submittedName>
</protein>
<keyword evidence="2" id="KW-1185">Reference proteome</keyword>
<organism evidence="1 2">
    <name type="scientific">Xanthomonas melonis</name>
    <dbReference type="NCBI Taxonomy" id="56456"/>
    <lineage>
        <taxon>Bacteria</taxon>
        <taxon>Pseudomonadati</taxon>
        <taxon>Pseudomonadota</taxon>
        <taxon>Gammaproteobacteria</taxon>
        <taxon>Lysobacterales</taxon>
        <taxon>Lysobacteraceae</taxon>
        <taxon>Xanthomonas</taxon>
    </lineage>
</organism>
<evidence type="ECO:0000313" key="1">
    <source>
        <dbReference type="EMBL" id="MCD0264894.1"/>
    </source>
</evidence>